<name>A0A540VFJ9_9CHLR</name>
<dbReference type="Gene3D" id="3.40.50.300">
    <property type="entry name" value="P-loop containing nucleotide triphosphate hydrolases"/>
    <property type="match status" value="1"/>
</dbReference>
<dbReference type="AlphaFoldDB" id="A0A540VFJ9"/>
<dbReference type="InterPro" id="IPR027417">
    <property type="entry name" value="P-loop_NTPase"/>
</dbReference>
<dbReference type="InParanoid" id="A0A540VFJ9"/>
<evidence type="ECO:0000259" key="1">
    <source>
        <dbReference type="Pfam" id="PF00685"/>
    </source>
</evidence>
<reference evidence="2 3" key="1">
    <citation type="submission" date="2019-06" db="EMBL/GenBank/DDBJ databases">
        <title>Genome sequence of Litorilinea aerophila BAA-2444.</title>
        <authorList>
            <person name="Maclea K.S."/>
            <person name="Maurais E.G."/>
            <person name="Iannazzi L.C."/>
        </authorList>
    </citation>
    <scope>NUCLEOTIDE SEQUENCE [LARGE SCALE GENOMIC DNA]</scope>
    <source>
        <strain evidence="2 3">ATCC BAA-2444</strain>
    </source>
</reference>
<dbReference type="SUPFAM" id="SSF52540">
    <property type="entry name" value="P-loop containing nucleoside triphosphate hydrolases"/>
    <property type="match status" value="1"/>
</dbReference>
<dbReference type="EMBL" id="VIGC01000013">
    <property type="protein sequence ID" value="TQE95482.1"/>
    <property type="molecule type" value="Genomic_DNA"/>
</dbReference>
<sequence length="246" mass="28827">MLRPIFFRSQVQPFVNLFVERAGSTYLATLLDSHPHIVSLREELAVLRQQGKDGAAQLAWAREFWTPPLLGRAKARGFKTKLVDILDPDGFARLLQEKECRVLCLRRRNTVKGVVSTLNARRLWERAGTWNLLDESKRRDQALQVDFQEFDQLLRQREAWDQELEEYVERLGLPTLMLYYEDLLLDEAAFLNQVFAFLGVRPQPVQGRTLKNTRDNLRDVLANFEELRERYRNTRYAAMFDEVLVG</sequence>
<dbReference type="Pfam" id="PF00685">
    <property type="entry name" value="Sulfotransfer_1"/>
    <property type="match status" value="1"/>
</dbReference>
<gene>
    <name evidence="2" type="ORF">FKZ61_11610</name>
</gene>
<dbReference type="RefSeq" id="WP_141610301.1">
    <property type="nucleotide sequence ID" value="NZ_VIGC02000013.1"/>
</dbReference>
<evidence type="ECO:0000313" key="3">
    <source>
        <dbReference type="Proteomes" id="UP000317371"/>
    </source>
</evidence>
<evidence type="ECO:0000313" key="2">
    <source>
        <dbReference type="EMBL" id="TQE95482.1"/>
    </source>
</evidence>
<organism evidence="2 3">
    <name type="scientific">Litorilinea aerophila</name>
    <dbReference type="NCBI Taxonomy" id="1204385"/>
    <lineage>
        <taxon>Bacteria</taxon>
        <taxon>Bacillati</taxon>
        <taxon>Chloroflexota</taxon>
        <taxon>Caldilineae</taxon>
        <taxon>Caldilineales</taxon>
        <taxon>Caldilineaceae</taxon>
        <taxon>Litorilinea</taxon>
    </lineage>
</organism>
<dbReference type="OrthoDB" id="1435519at2"/>
<accession>A0A540VFJ9</accession>
<feature type="domain" description="Sulfotransferase" evidence="1">
    <location>
        <begin position="20"/>
        <end position="206"/>
    </location>
</feature>
<comment type="caution">
    <text evidence="2">The sequence shown here is derived from an EMBL/GenBank/DDBJ whole genome shotgun (WGS) entry which is preliminary data.</text>
</comment>
<proteinExistence type="predicted"/>
<dbReference type="Proteomes" id="UP000317371">
    <property type="component" value="Unassembled WGS sequence"/>
</dbReference>
<dbReference type="GO" id="GO:0008146">
    <property type="term" value="F:sulfotransferase activity"/>
    <property type="evidence" value="ECO:0007669"/>
    <property type="project" value="InterPro"/>
</dbReference>
<dbReference type="InterPro" id="IPR000863">
    <property type="entry name" value="Sulfotransferase_dom"/>
</dbReference>
<protein>
    <recommendedName>
        <fullName evidence="1">Sulfotransferase domain-containing protein</fullName>
    </recommendedName>
</protein>
<keyword evidence="3" id="KW-1185">Reference proteome</keyword>